<gene>
    <name evidence="6" type="ORF">HNQ40_002282</name>
</gene>
<dbReference type="Proteomes" id="UP000541810">
    <property type="component" value="Unassembled WGS sequence"/>
</dbReference>
<reference evidence="6 7" key="1">
    <citation type="submission" date="2020-08" db="EMBL/GenBank/DDBJ databases">
        <title>Genomic Encyclopedia of Type Strains, Phase IV (KMG-IV): sequencing the most valuable type-strain genomes for metagenomic binning, comparative biology and taxonomic classification.</title>
        <authorList>
            <person name="Goeker M."/>
        </authorList>
    </citation>
    <scope>NUCLEOTIDE SEQUENCE [LARGE SCALE GENOMIC DNA]</scope>
    <source>
        <strain evidence="6 7">DSM 103725</strain>
    </source>
</reference>
<dbReference type="AlphaFoldDB" id="A0A7X0H9A9"/>
<keyword evidence="1" id="KW-0963">Cytoplasm</keyword>
<comment type="caution">
    <text evidence="6">The sequence shown here is derived from an EMBL/GenBank/DDBJ whole genome shotgun (WGS) entry which is preliminary data.</text>
</comment>
<dbReference type="GO" id="GO:0051301">
    <property type="term" value="P:cell division"/>
    <property type="evidence" value="ECO:0007669"/>
    <property type="project" value="UniProtKB-KW"/>
</dbReference>
<protein>
    <submittedName>
        <fullName evidence="6">Segregation and condensation protein B</fullName>
    </submittedName>
</protein>
<dbReference type="InterPro" id="IPR036390">
    <property type="entry name" value="WH_DNA-bd_sf"/>
</dbReference>
<keyword evidence="2" id="KW-0132">Cell division</keyword>
<feature type="region of interest" description="Disordered" evidence="5">
    <location>
        <begin position="1"/>
        <end position="58"/>
    </location>
</feature>
<organism evidence="6 7">
    <name type="scientific">Algisphaera agarilytica</name>
    <dbReference type="NCBI Taxonomy" id="1385975"/>
    <lineage>
        <taxon>Bacteria</taxon>
        <taxon>Pseudomonadati</taxon>
        <taxon>Planctomycetota</taxon>
        <taxon>Phycisphaerae</taxon>
        <taxon>Phycisphaerales</taxon>
        <taxon>Phycisphaeraceae</taxon>
        <taxon>Algisphaera</taxon>
    </lineage>
</organism>
<accession>A0A7X0H9A9</accession>
<dbReference type="Gene3D" id="1.10.10.10">
    <property type="entry name" value="Winged helix-like DNA-binding domain superfamily/Winged helix DNA-binding domain"/>
    <property type="match status" value="2"/>
</dbReference>
<evidence type="ECO:0000313" key="7">
    <source>
        <dbReference type="Proteomes" id="UP000541810"/>
    </source>
</evidence>
<dbReference type="GO" id="GO:0051304">
    <property type="term" value="P:chromosome separation"/>
    <property type="evidence" value="ECO:0007669"/>
    <property type="project" value="InterPro"/>
</dbReference>
<dbReference type="SUPFAM" id="SSF46785">
    <property type="entry name" value="Winged helix' DNA-binding domain"/>
    <property type="match status" value="2"/>
</dbReference>
<keyword evidence="3" id="KW-0159">Chromosome partition</keyword>
<dbReference type="RefSeq" id="WP_184677990.1">
    <property type="nucleotide sequence ID" value="NZ_JACHGY010000001.1"/>
</dbReference>
<evidence type="ECO:0000256" key="1">
    <source>
        <dbReference type="ARBA" id="ARBA00022490"/>
    </source>
</evidence>
<dbReference type="PANTHER" id="PTHR34298">
    <property type="entry name" value="SEGREGATION AND CONDENSATION PROTEIN B"/>
    <property type="match status" value="1"/>
</dbReference>
<evidence type="ECO:0000256" key="5">
    <source>
        <dbReference type="SAM" id="MobiDB-lite"/>
    </source>
</evidence>
<name>A0A7X0H9A9_9BACT</name>
<keyword evidence="4" id="KW-0131">Cell cycle</keyword>
<dbReference type="Pfam" id="PF04079">
    <property type="entry name" value="SMC_ScpB"/>
    <property type="match status" value="1"/>
</dbReference>
<dbReference type="PANTHER" id="PTHR34298:SF2">
    <property type="entry name" value="SEGREGATION AND CONDENSATION PROTEIN B"/>
    <property type="match status" value="1"/>
</dbReference>
<dbReference type="InterPro" id="IPR005234">
    <property type="entry name" value="ScpB_csome_segregation"/>
</dbReference>
<evidence type="ECO:0000256" key="2">
    <source>
        <dbReference type="ARBA" id="ARBA00022618"/>
    </source>
</evidence>
<dbReference type="EMBL" id="JACHGY010000001">
    <property type="protein sequence ID" value="MBB6430476.1"/>
    <property type="molecule type" value="Genomic_DNA"/>
</dbReference>
<evidence type="ECO:0000256" key="4">
    <source>
        <dbReference type="ARBA" id="ARBA00023306"/>
    </source>
</evidence>
<dbReference type="InterPro" id="IPR036388">
    <property type="entry name" value="WH-like_DNA-bd_sf"/>
</dbReference>
<evidence type="ECO:0000313" key="6">
    <source>
        <dbReference type="EMBL" id="MBB6430476.1"/>
    </source>
</evidence>
<sequence>MPENEQATTEESSTPESEEAVETEASTPSEDGSAEESAEEVEAEAAEQAEPIDVDMDEITPKVEAALLTSERAMTSGKIAEALGLNFPGGTKPVNEAIARLNGEYEETGRAFRIEQVAGGWQVMTLPEYADVLAALHKTKAQSKLSPAAMETLAIVAYKQPVLRVDLEAIRGVACGETLRSLMERHLVKIVGRAEEIGRPMLYGTTKQFLEIFGLASLKDLPKVEELRQGGA</sequence>
<dbReference type="NCBIfam" id="TIGR00281">
    <property type="entry name" value="SMC-Scp complex subunit ScpB"/>
    <property type="match status" value="1"/>
</dbReference>
<evidence type="ECO:0000256" key="3">
    <source>
        <dbReference type="ARBA" id="ARBA00022829"/>
    </source>
</evidence>
<feature type="compositionally biased region" description="Acidic residues" evidence="5">
    <location>
        <begin position="32"/>
        <end position="58"/>
    </location>
</feature>
<proteinExistence type="predicted"/>
<keyword evidence="7" id="KW-1185">Reference proteome</keyword>